<dbReference type="Proteomes" id="UP001168552">
    <property type="component" value="Unassembled WGS sequence"/>
</dbReference>
<keyword evidence="2" id="KW-0326">Glycosidase</keyword>
<evidence type="ECO:0000259" key="1">
    <source>
        <dbReference type="Pfam" id="PF13088"/>
    </source>
</evidence>
<keyword evidence="3" id="KW-1185">Reference proteome</keyword>
<dbReference type="EC" id="3.2.1.-" evidence="2"/>
<dbReference type="Pfam" id="PF13088">
    <property type="entry name" value="BNR_2"/>
    <property type="match status" value="1"/>
</dbReference>
<dbReference type="GO" id="GO:0016798">
    <property type="term" value="F:hydrolase activity, acting on glycosyl bonds"/>
    <property type="evidence" value="ECO:0007669"/>
    <property type="project" value="UniProtKB-KW"/>
</dbReference>
<comment type="caution">
    <text evidence="2">The sequence shown here is derived from an EMBL/GenBank/DDBJ whole genome shotgun (WGS) entry which is preliminary data.</text>
</comment>
<gene>
    <name evidence="2" type="ORF">QWY31_05890</name>
</gene>
<keyword evidence="2" id="KW-0378">Hydrolase</keyword>
<dbReference type="RefSeq" id="WP_320003548.1">
    <property type="nucleotide sequence ID" value="NZ_JAUHJS010000002.1"/>
</dbReference>
<protein>
    <submittedName>
        <fullName evidence="2">Sialidase family protein</fullName>
        <ecNumber evidence="2">3.2.1.-</ecNumber>
    </submittedName>
</protein>
<proteinExistence type="predicted"/>
<evidence type="ECO:0000313" key="2">
    <source>
        <dbReference type="EMBL" id="MDN4165024.1"/>
    </source>
</evidence>
<dbReference type="InterPro" id="IPR036278">
    <property type="entry name" value="Sialidase_sf"/>
</dbReference>
<reference evidence="2" key="1">
    <citation type="submission" date="2023-06" db="EMBL/GenBank/DDBJ databases">
        <title>Cytophagales bacterium Strain LB-30, isolated from soil.</title>
        <authorList>
            <person name="Liu B."/>
        </authorList>
    </citation>
    <scope>NUCLEOTIDE SEQUENCE</scope>
    <source>
        <strain evidence="2">LB-30</strain>
    </source>
</reference>
<name>A0ABT8F453_9BACT</name>
<dbReference type="SUPFAM" id="SSF50939">
    <property type="entry name" value="Sialidases"/>
    <property type="match status" value="1"/>
</dbReference>
<dbReference type="InterPro" id="IPR011040">
    <property type="entry name" value="Sialidase"/>
</dbReference>
<dbReference type="CDD" id="cd15482">
    <property type="entry name" value="Sialidase_non-viral"/>
    <property type="match status" value="2"/>
</dbReference>
<evidence type="ECO:0000313" key="3">
    <source>
        <dbReference type="Proteomes" id="UP001168552"/>
    </source>
</evidence>
<sequence>MLSRLIIIWLLLSVLGSFSVKQASHPVETSTLQYLSDERFDAEGAYFTSDAKGLPVVCWIEREPSGSVMVFSRWNAADGQFAKPIKIEASRGLTPHNENMPKLAFRKDGSLVAVFSNSRRVNRPDAMFEGEIYYIQSFDDGATWTPKSYVHSDTASGYSRGFIDIARLADGEIGAVWLDGRKKDKSGSTLYFSKTQGKKGFVTDRAISEKVCQCCRTDISVDAAGAIHIAYRDIEMGLAGNELRDMHYIVSTDQGKTFSKAQRIGADDWNISACPHTGPSIAASAQKVDFFWFTGANPSGIYHSSTTDNGKSFSDRKLISEEGKHPQALALSSSLTMLLMDETFNEGSNYFNRVVCQKVENGKPTQQLVMSKNEVDARYPVIARLSDSQWVGAWMQKSKDGKWRIVSEKKYIN</sequence>
<dbReference type="EMBL" id="JAUHJS010000002">
    <property type="protein sequence ID" value="MDN4165024.1"/>
    <property type="molecule type" value="Genomic_DNA"/>
</dbReference>
<feature type="domain" description="Sialidase" evidence="1">
    <location>
        <begin position="84"/>
        <end position="374"/>
    </location>
</feature>
<organism evidence="2 3">
    <name type="scientific">Shiella aurantiaca</name>
    <dbReference type="NCBI Taxonomy" id="3058365"/>
    <lineage>
        <taxon>Bacteria</taxon>
        <taxon>Pseudomonadati</taxon>
        <taxon>Bacteroidota</taxon>
        <taxon>Cytophagia</taxon>
        <taxon>Cytophagales</taxon>
        <taxon>Shiellaceae</taxon>
        <taxon>Shiella</taxon>
    </lineage>
</organism>
<dbReference type="Gene3D" id="2.120.10.10">
    <property type="match status" value="1"/>
</dbReference>
<accession>A0ABT8F453</accession>